<dbReference type="GO" id="GO:0008270">
    <property type="term" value="F:zinc ion binding"/>
    <property type="evidence" value="ECO:0007669"/>
    <property type="project" value="UniProtKB-KW"/>
</dbReference>
<accession>A0AAN6WQF2</accession>
<feature type="region of interest" description="Disordered" evidence="2">
    <location>
        <begin position="1"/>
        <end position="40"/>
    </location>
</feature>
<comment type="caution">
    <text evidence="4">The sequence shown here is derived from an EMBL/GenBank/DDBJ whole genome shotgun (WGS) entry which is preliminary data.</text>
</comment>
<proteinExistence type="predicted"/>
<name>A0AAN6WQF2_9PEZI</name>
<keyword evidence="1" id="KW-0862">Zinc</keyword>
<reference evidence="4" key="1">
    <citation type="journal article" date="2023" name="Mol. Phylogenet. Evol.">
        <title>Genome-scale phylogeny and comparative genomics of the fungal order Sordariales.</title>
        <authorList>
            <person name="Hensen N."/>
            <person name="Bonometti L."/>
            <person name="Westerberg I."/>
            <person name="Brannstrom I.O."/>
            <person name="Guillou S."/>
            <person name="Cros-Aarteil S."/>
            <person name="Calhoun S."/>
            <person name="Haridas S."/>
            <person name="Kuo A."/>
            <person name="Mondo S."/>
            <person name="Pangilinan J."/>
            <person name="Riley R."/>
            <person name="LaButti K."/>
            <person name="Andreopoulos B."/>
            <person name="Lipzen A."/>
            <person name="Chen C."/>
            <person name="Yan M."/>
            <person name="Daum C."/>
            <person name="Ng V."/>
            <person name="Clum A."/>
            <person name="Steindorff A."/>
            <person name="Ohm R.A."/>
            <person name="Martin F."/>
            <person name="Silar P."/>
            <person name="Natvig D.O."/>
            <person name="Lalanne C."/>
            <person name="Gautier V."/>
            <person name="Ament-Velasquez S.L."/>
            <person name="Kruys A."/>
            <person name="Hutchinson M.I."/>
            <person name="Powell A.J."/>
            <person name="Barry K."/>
            <person name="Miller A.N."/>
            <person name="Grigoriev I.V."/>
            <person name="Debuchy R."/>
            <person name="Gladieux P."/>
            <person name="Hiltunen Thoren M."/>
            <person name="Johannesson H."/>
        </authorList>
    </citation>
    <scope>NUCLEOTIDE SEQUENCE</scope>
    <source>
        <strain evidence="4">PSN309</strain>
    </source>
</reference>
<feature type="domain" description="C3H1-type" evidence="3">
    <location>
        <begin position="37"/>
        <end position="64"/>
    </location>
</feature>
<feature type="compositionally biased region" description="Basic and acidic residues" evidence="2">
    <location>
        <begin position="19"/>
        <end position="40"/>
    </location>
</feature>
<organism evidence="4 5">
    <name type="scientific">Podospora australis</name>
    <dbReference type="NCBI Taxonomy" id="1536484"/>
    <lineage>
        <taxon>Eukaryota</taxon>
        <taxon>Fungi</taxon>
        <taxon>Dikarya</taxon>
        <taxon>Ascomycota</taxon>
        <taxon>Pezizomycotina</taxon>
        <taxon>Sordariomycetes</taxon>
        <taxon>Sordariomycetidae</taxon>
        <taxon>Sordariales</taxon>
        <taxon>Podosporaceae</taxon>
        <taxon>Podospora</taxon>
    </lineage>
</organism>
<dbReference type="SMART" id="SM00356">
    <property type="entry name" value="ZnF_C3H1"/>
    <property type="match status" value="1"/>
</dbReference>
<evidence type="ECO:0000256" key="2">
    <source>
        <dbReference type="SAM" id="MobiDB-lite"/>
    </source>
</evidence>
<dbReference type="Gene3D" id="4.10.1000.10">
    <property type="entry name" value="Zinc finger, CCCH-type"/>
    <property type="match status" value="1"/>
</dbReference>
<feature type="region of interest" description="Disordered" evidence="2">
    <location>
        <begin position="64"/>
        <end position="87"/>
    </location>
</feature>
<dbReference type="Proteomes" id="UP001302126">
    <property type="component" value="Unassembled WGS sequence"/>
</dbReference>
<dbReference type="EMBL" id="MU864486">
    <property type="protein sequence ID" value="KAK4184482.1"/>
    <property type="molecule type" value="Genomic_DNA"/>
</dbReference>
<evidence type="ECO:0000256" key="1">
    <source>
        <dbReference type="PROSITE-ProRule" id="PRU00723"/>
    </source>
</evidence>
<dbReference type="AlphaFoldDB" id="A0AAN6WQF2"/>
<keyword evidence="1" id="KW-0863">Zinc-finger</keyword>
<feature type="non-terminal residue" evidence="4">
    <location>
        <position position="629"/>
    </location>
</feature>
<sequence>MSTSRGGNWRRGGGSGEEDTWRRAPRDRHPGPNERPTPKREICRFFQHDRCRFEASCRYLHERPTETEDTCPARQKNSAQQEESPARQEYLDFKRRIRELAQFPFIASEDRLLGVWKQALAVLSREEQVREWPLSLAADLADDDIGGPSVIKKTIQACMKEPAGETSLDISTNFLHVITHHLILDCLSIESFVGAIYRLVGGVRGDQGIAFLSSLVKISTSKPSSEAVQPNLSLVVSALHQLLCRERKCLLNEALGQLFTSIEDALRRFSETSVEVQVASTRMGIMKRMCDAESHRLVVLGNADVGLGSHGNVHTTFPVDAQVPSGNHDNDLPDITKIQIFPTPGEVMDTAAEFLPTTDLRQPHFLQDPVRRHLDTAFRLLRHDIFSPLKDIVGLLLAQGEQLQTNHPSPPIMGNTRANSYGKAVIKHVFVDTRTGLEAILQFAMPPQIRKLSLDKQRAWWHESSRLDEGRLVCFVSTVNGQASFIPLVVTSKSTERGMNYRLNKSTLVSEDMSPTITVRLASETCAHLCNLNNTYTRRSQGVMIELPGLIPDTFVPTLESLQRMMRDGNLAFHDWILPCSGSTSDQPIYHLPPPIYSRRDGFKFSLKSINVHDKRTVQTSERYTSWHN</sequence>
<gene>
    <name evidence="4" type="ORF">QBC35DRAFT_441301</name>
</gene>
<dbReference type="PROSITE" id="PS50103">
    <property type="entry name" value="ZF_C3H1"/>
    <property type="match status" value="1"/>
</dbReference>
<keyword evidence="1" id="KW-0479">Metal-binding</keyword>
<reference evidence="4" key="2">
    <citation type="submission" date="2023-05" db="EMBL/GenBank/DDBJ databases">
        <authorList>
            <consortium name="Lawrence Berkeley National Laboratory"/>
            <person name="Steindorff A."/>
            <person name="Hensen N."/>
            <person name="Bonometti L."/>
            <person name="Westerberg I."/>
            <person name="Brannstrom I.O."/>
            <person name="Guillou S."/>
            <person name="Cros-Aarteil S."/>
            <person name="Calhoun S."/>
            <person name="Haridas S."/>
            <person name="Kuo A."/>
            <person name="Mondo S."/>
            <person name="Pangilinan J."/>
            <person name="Riley R."/>
            <person name="Labutti K."/>
            <person name="Andreopoulos B."/>
            <person name="Lipzen A."/>
            <person name="Chen C."/>
            <person name="Yanf M."/>
            <person name="Daum C."/>
            <person name="Ng V."/>
            <person name="Clum A."/>
            <person name="Ohm R."/>
            <person name="Martin F."/>
            <person name="Silar P."/>
            <person name="Natvig D."/>
            <person name="Lalanne C."/>
            <person name="Gautier V."/>
            <person name="Ament-Velasquez S.L."/>
            <person name="Kruys A."/>
            <person name="Hutchinson M.I."/>
            <person name="Powell A.J."/>
            <person name="Barry K."/>
            <person name="Miller A.N."/>
            <person name="Grigoriev I.V."/>
            <person name="Debuchy R."/>
            <person name="Gladieux P."/>
            <person name="Thoren M.H."/>
            <person name="Johannesson H."/>
        </authorList>
    </citation>
    <scope>NUCLEOTIDE SEQUENCE</scope>
    <source>
        <strain evidence="4">PSN309</strain>
    </source>
</reference>
<feature type="zinc finger region" description="C3H1-type" evidence="1">
    <location>
        <begin position="37"/>
        <end position="64"/>
    </location>
</feature>
<protein>
    <recommendedName>
        <fullName evidence="3">C3H1-type domain-containing protein</fullName>
    </recommendedName>
</protein>
<evidence type="ECO:0000313" key="4">
    <source>
        <dbReference type="EMBL" id="KAK4184482.1"/>
    </source>
</evidence>
<evidence type="ECO:0000259" key="3">
    <source>
        <dbReference type="PROSITE" id="PS50103"/>
    </source>
</evidence>
<keyword evidence="5" id="KW-1185">Reference proteome</keyword>
<dbReference type="InterPro" id="IPR000571">
    <property type="entry name" value="Znf_CCCH"/>
</dbReference>
<evidence type="ECO:0000313" key="5">
    <source>
        <dbReference type="Proteomes" id="UP001302126"/>
    </source>
</evidence>